<evidence type="ECO:0000313" key="1">
    <source>
        <dbReference type="EMBL" id="MBX64434.1"/>
    </source>
</evidence>
<name>A0A2P2QBY0_RHIMU</name>
<dbReference type="EMBL" id="GGEC01083950">
    <property type="protein sequence ID" value="MBX64434.1"/>
    <property type="molecule type" value="Transcribed_RNA"/>
</dbReference>
<organism evidence="1">
    <name type="scientific">Rhizophora mucronata</name>
    <name type="common">Asiatic mangrove</name>
    <dbReference type="NCBI Taxonomy" id="61149"/>
    <lineage>
        <taxon>Eukaryota</taxon>
        <taxon>Viridiplantae</taxon>
        <taxon>Streptophyta</taxon>
        <taxon>Embryophyta</taxon>
        <taxon>Tracheophyta</taxon>
        <taxon>Spermatophyta</taxon>
        <taxon>Magnoliopsida</taxon>
        <taxon>eudicotyledons</taxon>
        <taxon>Gunneridae</taxon>
        <taxon>Pentapetalae</taxon>
        <taxon>rosids</taxon>
        <taxon>fabids</taxon>
        <taxon>Malpighiales</taxon>
        <taxon>Rhizophoraceae</taxon>
        <taxon>Rhizophora</taxon>
    </lineage>
</organism>
<proteinExistence type="predicted"/>
<dbReference type="AlphaFoldDB" id="A0A2P2QBY0"/>
<protein>
    <submittedName>
        <fullName evidence="1">Uncharacterized protein</fullName>
    </submittedName>
</protein>
<reference evidence="1" key="1">
    <citation type="submission" date="2018-02" db="EMBL/GenBank/DDBJ databases">
        <title>Rhizophora mucronata_Transcriptome.</title>
        <authorList>
            <person name="Meera S.P."/>
            <person name="Sreeshan A."/>
            <person name="Augustine A."/>
        </authorList>
    </citation>
    <scope>NUCLEOTIDE SEQUENCE</scope>
    <source>
        <tissue evidence="1">Leaf</tissue>
    </source>
</reference>
<accession>A0A2P2QBY0</accession>
<sequence length="23" mass="2499">MTFPNEAAIFVKLFAQLLTVGGM</sequence>